<feature type="chain" id="PRO_5045842648" evidence="6">
    <location>
        <begin position="23"/>
        <end position="1813"/>
    </location>
</feature>
<dbReference type="InterPro" id="IPR047565">
    <property type="entry name" value="Alpha-macroglob_thiol-ester_cl"/>
</dbReference>
<organism evidence="9 10">
    <name type="scientific">Ruixingdingia sedimenti</name>
    <dbReference type="NCBI Taxonomy" id="3073604"/>
    <lineage>
        <taxon>Bacteria</taxon>
        <taxon>Pseudomonadati</taxon>
        <taxon>Pseudomonadota</taxon>
        <taxon>Alphaproteobacteria</taxon>
        <taxon>Rhodobacterales</taxon>
        <taxon>Paracoccaceae</taxon>
        <taxon>Ruixingdingia</taxon>
    </lineage>
</organism>
<comment type="similarity">
    <text evidence="1">Belongs to the protease inhibitor I39 (alpha-2-macroglobulin) family. Bacterial alpha-2-macroglobulin subfamily.</text>
</comment>
<dbReference type="Pfam" id="PF17973">
    <property type="entry name" value="bMG10"/>
    <property type="match status" value="1"/>
</dbReference>
<dbReference type="PANTHER" id="PTHR40094">
    <property type="entry name" value="ALPHA-2-MACROGLOBULIN HOMOLOG"/>
    <property type="match status" value="1"/>
</dbReference>
<dbReference type="InterPro" id="IPR041246">
    <property type="entry name" value="Bact_MG10"/>
</dbReference>
<feature type="region of interest" description="Disordered" evidence="5">
    <location>
        <begin position="539"/>
        <end position="559"/>
    </location>
</feature>
<dbReference type="InterPro" id="IPR011625">
    <property type="entry name" value="A2M_N_BRD"/>
</dbReference>
<dbReference type="Pfam" id="PF00024">
    <property type="entry name" value="PAN_1"/>
    <property type="match status" value="1"/>
</dbReference>
<dbReference type="InterPro" id="IPR003609">
    <property type="entry name" value="Pan_app"/>
</dbReference>
<evidence type="ECO:0000313" key="9">
    <source>
        <dbReference type="EMBL" id="MDR5652747.1"/>
    </source>
</evidence>
<dbReference type="CDD" id="cd02891">
    <property type="entry name" value="A2M_like"/>
    <property type="match status" value="1"/>
</dbReference>
<protein>
    <submittedName>
        <fullName evidence="9">Alpha-2-macroglobulin family protein</fullName>
    </submittedName>
</protein>
<sequence length="1813" mass="192020">MRAILRALGILAVLTATPAPLAAQDLIPDRRIVLSEDTDLPGGDLQTILDTTLEACERACLSNAQCTALTFNSRNGSCFPKADPGAAAPYRGAYAGRVIAADAAAKARAAERAGELAFLSPSDLQAALRQARDLGRAHLVNGLSGADLAAAAGAEGDPRRAANLMGAAANATDSAEHWVEYARILMAIPVDQNSSESREFARRAATAAVNAYLRASGAAIRHNALLVIARGFERAGRGRDGIPALRLAQQLQPRDDTAASLDRLVGLYGFRIEEHMVESDLARPRVCAVFTEQLIEKGFDYTPYVQLPEPGLTVEPGEWRQLCVAGLTHGKRYTLTFREGLPAANGEAMAKSVAVTAYVRDRNPGVRFPGRGYVLPRTGQAALPVETVNTTALDLELYRVSDRNLLRSIQNRYFGTPMEAWRVEDFGTEIAEKLWSGSAEVPMEVNRDVTTRLPLDAALEGLPAGIYALKAEVPGTDPYDVPRGWQWFVISDLGMTTLSGVDGLHVFVRSLATAGAKAGVEVALFSRANRELGRVTTDDQGHARFPEGLTRGTGSSAPGLVTVTEGDTDTAFLSLTDPEFDLSDRGVEGREAAPPIDVFLTTDRGAYRAGETVHATALARDSQAAAITGLPLTAVLKRPDGVEYSRALVPDAGAGGHVFSMPIAGSAPRGVWRMEVLADPEAPPLTARTFLVEDFLPERIDFNLTLADTPLTVGGVAELGVDARYLFGAPGAGLAIEGEAILRAADGLAAFPGYRFGRADDPFNAVMEPVEYGQQTGDDGTATVTAVLPDLPDPGRPLEARIRLRLSEGSGRPVEREVIRPVRPAAAMIGIRPGFDGVVAEGAEARFSLLAVSPDLTPTAMPVKWRLDRIETRYQWYSQYGDWNWEPVTTRARVAEGEAALTAAGPAEIAVPVQWGEYELTVERADGTRASSALRFSAGWYAAADTTSTPDTLELSLDKPAYAPGDTARLRLVPRAAGTALVTVLSNRLIAMKAVEVAEGENLIDLPVTDDWGAGVYVTASVLRPMDAAAGRLPARAIGLAHAAIDPGKRRLDTVVEVAAESDPRAPLDIAVKVEGVQPGETAYVTVAAVDVGILNLTAFKSPDPAGHYFGQRKLGVGIRDLYGRLIDGMNGATGAVRSGGDAGLGARLQAPPPTEELVAYFTGPVEVGADGHARVSFDLPAFNGTVRVMAVAWSPTGVGQAEADVLVRDPVVVTASLPRFLDPRDESRLLLEIHHTKGPAGRMSLDVTAEGLSLGPVPSGVDLAEGGKAVVSVPVSTGVGGVARLEVVLTTPDGRRLTKTLALPVQVNDPETVRVSRFDLGPGQTLTVDRDIFAGLLPGSATATLAAGPVARFDAPGLLAALDRYPYGCTEQVTSRALPLLYFDQVARAMDLPGAGNLRERIGQAVAEVLLNQTTEGGFGLWSADYTGDLWLDSYVTDFLSRARVQGFEVPQTAFRAALDNLRTRVNYTEDFEEGGGDLAYALMVLAREGAAAIGDLRYYADVKGDAFTTPIGAAQLGAALAMYGDQPRADAMFARAARLLAGGADDGQVWRADYGTALRDSAAVLALATESGSNAVDRAALTERIAARAGHRALSTQEAAWTLLATHALIGQPGAEGLVLDGTPVAGPLVRLLDDAAAPVTVANTGSAATQLTVSTFGVSEVPEPASGNGYAIRRSHYTLEGEETTPDHVAPGTRLVTVIEVDPFADTEARLVITDPLPAGWEIDNPNLLRDGQVSALDWLELTEDVQHAEFRQDRFVSAVDQRGDGTIRLAYIVRAVTPGSFHHPAASVEDMYRPAYRAHTDAGRVIVAE</sequence>
<dbReference type="Gene3D" id="1.50.10.20">
    <property type="match status" value="1"/>
</dbReference>
<dbReference type="Gene3D" id="3.50.4.10">
    <property type="entry name" value="Hepatocyte Growth Factor"/>
    <property type="match status" value="1"/>
</dbReference>
<keyword evidence="10" id="KW-1185">Reference proteome</keyword>
<dbReference type="RefSeq" id="WP_310456995.1">
    <property type="nucleotide sequence ID" value="NZ_JAVKPH010000008.1"/>
</dbReference>
<dbReference type="InterPro" id="IPR008930">
    <property type="entry name" value="Terpenoid_cyclase/PrenylTrfase"/>
</dbReference>
<gene>
    <name evidence="9" type="ORF">RGD00_09035</name>
</gene>
<keyword evidence="4" id="KW-1015">Disulfide bond</keyword>
<dbReference type="EMBL" id="JAVKPH010000008">
    <property type="protein sequence ID" value="MDR5652747.1"/>
    <property type="molecule type" value="Genomic_DNA"/>
</dbReference>
<dbReference type="SMART" id="SM01360">
    <property type="entry name" value="A2M"/>
    <property type="match status" value="1"/>
</dbReference>
<evidence type="ECO:0000256" key="6">
    <source>
        <dbReference type="SAM" id="SignalP"/>
    </source>
</evidence>
<dbReference type="InterPro" id="IPR049120">
    <property type="entry name" value="A2M_bMG2"/>
</dbReference>
<dbReference type="Pfam" id="PF17962">
    <property type="entry name" value="bMG6"/>
    <property type="match status" value="1"/>
</dbReference>
<dbReference type="Pfam" id="PF07703">
    <property type="entry name" value="A2M_BRD"/>
    <property type="match status" value="1"/>
</dbReference>
<evidence type="ECO:0000256" key="2">
    <source>
        <dbReference type="ARBA" id="ARBA00022729"/>
    </source>
</evidence>
<dbReference type="PANTHER" id="PTHR40094:SF1">
    <property type="entry name" value="UBIQUITIN DOMAIN-CONTAINING PROTEIN"/>
    <property type="match status" value="1"/>
</dbReference>
<name>A0ABU1F7A4_9RHOB</name>
<dbReference type="Pfam" id="PF17972">
    <property type="entry name" value="bMG5"/>
    <property type="match status" value="1"/>
</dbReference>
<dbReference type="InterPro" id="IPR002890">
    <property type="entry name" value="MG2"/>
</dbReference>
<evidence type="ECO:0000256" key="4">
    <source>
        <dbReference type="ARBA" id="ARBA00023157"/>
    </source>
</evidence>
<reference evidence="9 10" key="1">
    <citation type="submission" date="2023-09" db="EMBL/GenBank/DDBJ databases">
        <title>Xinfangfangia sedmenti sp. nov., isolated the sedment.</title>
        <authorList>
            <person name="Xu L."/>
        </authorList>
    </citation>
    <scope>NUCLEOTIDE SEQUENCE [LARGE SCALE GENOMIC DNA]</scope>
    <source>
        <strain evidence="9 10">LG-4</strain>
    </source>
</reference>
<feature type="domain" description="Alpha-2-macroglobulin" evidence="8">
    <location>
        <begin position="1159"/>
        <end position="1248"/>
    </location>
</feature>
<dbReference type="SMART" id="SM01359">
    <property type="entry name" value="A2M_N_2"/>
    <property type="match status" value="1"/>
</dbReference>
<dbReference type="Gene3D" id="2.60.40.1930">
    <property type="match status" value="1"/>
</dbReference>
<dbReference type="Proteomes" id="UP001247754">
    <property type="component" value="Unassembled WGS sequence"/>
</dbReference>
<dbReference type="SMART" id="SM01419">
    <property type="entry name" value="Thiol-ester_cl"/>
    <property type="match status" value="1"/>
</dbReference>
<dbReference type="InterPro" id="IPR041462">
    <property type="entry name" value="Bact_A2M_MG6"/>
</dbReference>
<feature type="domain" description="Alpha-2-macroglobulin bait region" evidence="7">
    <location>
        <begin position="953"/>
        <end position="1097"/>
    </location>
</feature>
<dbReference type="Pfam" id="PF01835">
    <property type="entry name" value="MG2"/>
    <property type="match status" value="1"/>
</dbReference>
<evidence type="ECO:0000259" key="8">
    <source>
        <dbReference type="SMART" id="SM01360"/>
    </source>
</evidence>
<keyword evidence="2 6" id="KW-0732">Signal</keyword>
<evidence type="ECO:0000256" key="5">
    <source>
        <dbReference type="SAM" id="MobiDB-lite"/>
    </source>
</evidence>
<dbReference type="CDD" id="cd01100">
    <property type="entry name" value="APPLE_Factor_XI_like"/>
    <property type="match status" value="1"/>
</dbReference>
<dbReference type="InterPro" id="IPR000177">
    <property type="entry name" value="Apple"/>
</dbReference>
<dbReference type="Pfam" id="PF21142">
    <property type="entry name" value="A2M_bMG2"/>
    <property type="match status" value="1"/>
</dbReference>
<dbReference type="SUPFAM" id="SSF48239">
    <property type="entry name" value="Terpenoid cyclases/Protein prenyltransferases"/>
    <property type="match status" value="1"/>
</dbReference>
<dbReference type="InterPro" id="IPR041203">
    <property type="entry name" value="Bact_A2M_MG5"/>
</dbReference>
<dbReference type="Pfam" id="PF00207">
    <property type="entry name" value="A2M"/>
    <property type="match status" value="1"/>
</dbReference>
<evidence type="ECO:0000256" key="1">
    <source>
        <dbReference type="ARBA" id="ARBA00010556"/>
    </source>
</evidence>
<comment type="caution">
    <text evidence="9">The sequence shown here is derived from an EMBL/GenBank/DDBJ whole genome shotgun (WGS) entry which is preliminary data.</text>
</comment>
<accession>A0ABU1F7A4</accession>
<keyword evidence="3" id="KW-0677">Repeat</keyword>
<evidence type="ECO:0000313" key="10">
    <source>
        <dbReference type="Proteomes" id="UP001247754"/>
    </source>
</evidence>
<feature type="signal peptide" evidence="6">
    <location>
        <begin position="1"/>
        <end position="22"/>
    </location>
</feature>
<dbReference type="InterPro" id="IPR021868">
    <property type="entry name" value="Alpha_2_Macroglob_MG3"/>
</dbReference>
<evidence type="ECO:0000259" key="7">
    <source>
        <dbReference type="SMART" id="SM01359"/>
    </source>
</evidence>
<proteinExistence type="inferred from homology"/>
<dbReference type="Pfam" id="PF11974">
    <property type="entry name" value="bMG3"/>
    <property type="match status" value="1"/>
</dbReference>
<evidence type="ECO:0000256" key="3">
    <source>
        <dbReference type="ARBA" id="ARBA00022737"/>
    </source>
</evidence>
<dbReference type="InterPro" id="IPR051802">
    <property type="entry name" value="YfhM-like"/>
</dbReference>
<dbReference type="InterPro" id="IPR001599">
    <property type="entry name" value="Macroglobln_a2"/>
</dbReference>